<accession>A0A1H1MUJ3</accession>
<dbReference type="OrthoDB" id="1634048at2"/>
<dbReference type="RefSeq" id="WP_090347557.1">
    <property type="nucleotide sequence ID" value="NZ_LT629751.1"/>
</dbReference>
<dbReference type="InterPro" id="IPR051055">
    <property type="entry name" value="PIF1_helicase"/>
</dbReference>
<protein>
    <submittedName>
        <fullName evidence="3">Conjugative relaxase domain-containing protein, TrwC/TraI family</fullName>
    </submittedName>
</protein>
<dbReference type="CDD" id="cd18809">
    <property type="entry name" value="SF1_C_RecD"/>
    <property type="match status" value="1"/>
</dbReference>
<name>A0A1H1MUJ3_9PSED</name>
<dbReference type="InterPro" id="IPR027417">
    <property type="entry name" value="P-loop_NTPase"/>
</dbReference>
<dbReference type="Gene3D" id="3.40.50.300">
    <property type="entry name" value="P-loop containing nucleotide triphosphate hydrolases"/>
    <property type="match status" value="2"/>
</dbReference>
<feature type="compositionally biased region" description="Polar residues" evidence="1">
    <location>
        <begin position="986"/>
        <end position="995"/>
    </location>
</feature>
<proteinExistence type="predicted"/>
<dbReference type="CDD" id="cd17933">
    <property type="entry name" value="DEXSc_RecD-like"/>
    <property type="match status" value="1"/>
</dbReference>
<dbReference type="Pfam" id="PF13604">
    <property type="entry name" value="AAA_30"/>
    <property type="match status" value="1"/>
</dbReference>
<gene>
    <name evidence="3" type="ORF">SAMN05216221_0616</name>
</gene>
<reference evidence="4" key="1">
    <citation type="submission" date="2016-10" db="EMBL/GenBank/DDBJ databases">
        <authorList>
            <person name="Varghese N."/>
            <person name="Submissions S."/>
        </authorList>
    </citation>
    <scope>NUCLEOTIDE SEQUENCE [LARGE SCALE GENOMIC DNA]</scope>
    <source>
        <strain evidence="4">KCTC 32247</strain>
    </source>
</reference>
<feature type="domain" description="TrwC relaxase" evidence="2">
    <location>
        <begin position="17"/>
        <end position="312"/>
    </location>
</feature>
<dbReference type="STRING" id="1392877.SAMN05216221_0616"/>
<evidence type="ECO:0000313" key="3">
    <source>
        <dbReference type="EMBL" id="SDR90366.1"/>
    </source>
</evidence>
<dbReference type="NCBIfam" id="NF041492">
    <property type="entry name" value="MobF"/>
    <property type="match status" value="1"/>
</dbReference>
<keyword evidence="4" id="KW-1185">Reference proteome</keyword>
<dbReference type="Gene3D" id="2.30.30.940">
    <property type="match status" value="1"/>
</dbReference>
<dbReference type="InterPro" id="IPR014862">
    <property type="entry name" value="TrwC"/>
</dbReference>
<dbReference type="Proteomes" id="UP000243359">
    <property type="component" value="Chromosome I"/>
</dbReference>
<dbReference type="EMBL" id="LT629751">
    <property type="protein sequence ID" value="SDR90366.1"/>
    <property type="molecule type" value="Genomic_DNA"/>
</dbReference>
<evidence type="ECO:0000313" key="4">
    <source>
        <dbReference type="Proteomes" id="UP000243359"/>
    </source>
</evidence>
<dbReference type="SUPFAM" id="SSF55464">
    <property type="entry name" value="Origin of replication-binding domain, RBD-like"/>
    <property type="match status" value="1"/>
</dbReference>
<sequence length="1039" mass="114028">MSVFSVDKLYADAVQSRADYHERGELQQAGPAPNSGREDYFHQVDSDIPLASFIGSAAASLGLHGEPQTGDYVQIFSGIHPRTGLPLLSPRRLAELQSSERCVAGYSTSLNCDKSVSLAYAAASRPVQQKIESAVLEASRRAFENLEQRWLIRTRRGAGGAIEEEAGLLAMQYLHFTSRDLDPHLHVHLEIPNMVLAPDGTWLSLDASELFDRQREIALLFDAALAHALRRDAPELAASLHNDMEQFGLTVAGIGEEQIRHFSSRRAQILSCVQDMAEIGAAAKRAAAKRTRSRKQAVDTSLLRQHWFEALTDIRLAPAERQPPSLLLLEALLFKGASVFDGLALDRLAAQLAIDHGGLDALELLRSELIRQMRIIPLPISNGRQLYTTLDMIEMELDLLQFAGASRFAPQFALQSNSVTAALASFQAQRGFELRDEQAHAVHHAAQGNRLALVQGAAGVGKSASLAALKIAYEANGCRVIGLAPSGAAAAELEKSSGIASSTIHALLMKLELGKGDKRFQLQAGDVLIVDEAGMIDTRTLHRLASHASQADAKLVLVGDERQLEAVGSASTFAMLGQQIGRAEIIEIARQADPADRAISQAWYEGEPGQALQMMQNRDLLRISGDSPASERLLADALQLTASGTDWQQVLLLADRNQDVRQLNERVREARVAAGELDVTEERTVRVELPKQGSGQLLIAPGDRLLLRKNAEIAGQRLYNGDRAVLLGIDERPGPTADMAPEIMLHLRLDRGPQEITVALSKYAAFQYGYAMTVHKSQGLTVDHALYLGSAMSTRRAAYVAFTRSRQPARFYLDAADYIVFAGHTSHFRSKACALNAIPAAKSLPPAPHESMFFSDQPDTLTVLSRGGNTFSYPGRIAATTPLRPTLQLRLVGPLSDELRQVQQAGYRVIEVSDHDHCWHDLIRKWLQQSLQKLALAMRAFPAEPMRKSTKPLPTLRYKRLSLQAIRLRLLLCSIKLAGSAQQKPPSISLLMSRQSDPDPPPEKNAPTDMIETPHQDTDQCWDSEQWRLLELSSTQLLE</sequence>
<dbReference type="PANTHER" id="PTHR47642:SF5">
    <property type="entry name" value="ATP-DEPENDENT DNA HELICASE"/>
    <property type="match status" value="1"/>
</dbReference>
<dbReference type="PANTHER" id="PTHR47642">
    <property type="entry name" value="ATP-DEPENDENT DNA HELICASE"/>
    <property type="match status" value="1"/>
</dbReference>
<organism evidence="3 4">
    <name type="scientific">Pseudomonas oryzae</name>
    <dbReference type="NCBI Taxonomy" id="1392877"/>
    <lineage>
        <taxon>Bacteria</taxon>
        <taxon>Pseudomonadati</taxon>
        <taxon>Pseudomonadota</taxon>
        <taxon>Gammaproteobacteria</taxon>
        <taxon>Pseudomonadales</taxon>
        <taxon>Pseudomonadaceae</taxon>
        <taxon>Pseudomonas</taxon>
    </lineage>
</organism>
<dbReference type="AlphaFoldDB" id="A0A1H1MUJ3"/>
<evidence type="ECO:0000259" key="2">
    <source>
        <dbReference type="Pfam" id="PF08751"/>
    </source>
</evidence>
<dbReference type="Pfam" id="PF08751">
    <property type="entry name" value="TrwC"/>
    <property type="match status" value="1"/>
</dbReference>
<dbReference type="SUPFAM" id="SSF52540">
    <property type="entry name" value="P-loop containing nucleoside triphosphate hydrolases"/>
    <property type="match status" value="1"/>
</dbReference>
<evidence type="ECO:0000256" key="1">
    <source>
        <dbReference type="SAM" id="MobiDB-lite"/>
    </source>
</evidence>
<feature type="region of interest" description="Disordered" evidence="1">
    <location>
        <begin position="986"/>
        <end position="1017"/>
    </location>
</feature>